<keyword evidence="4" id="KW-1185">Reference proteome</keyword>
<proteinExistence type="predicted"/>
<feature type="compositionally biased region" description="Pro residues" evidence="1">
    <location>
        <begin position="27"/>
        <end position="36"/>
    </location>
</feature>
<gene>
    <name evidence="3" type="ORF">ACFOZ4_01720</name>
</gene>
<feature type="domain" description="HNH nuclease" evidence="2">
    <location>
        <begin position="487"/>
        <end position="539"/>
    </location>
</feature>
<dbReference type="Gene3D" id="1.10.30.50">
    <property type="match status" value="1"/>
</dbReference>
<dbReference type="InterPro" id="IPR003615">
    <property type="entry name" value="HNH_nuc"/>
</dbReference>
<reference evidence="4" key="1">
    <citation type="journal article" date="2019" name="Int. J. Syst. Evol. Microbiol.">
        <title>The Global Catalogue of Microorganisms (GCM) 10K type strain sequencing project: providing services to taxonomists for standard genome sequencing and annotation.</title>
        <authorList>
            <consortium name="The Broad Institute Genomics Platform"/>
            <consortium name="The Broad Institute Genome Sequencing Center for Infectious Disease"/>
            <person name="Wu L."/>
            <person name="Ma J."/>
        </authorList>
    </citation>
    <scope>NUCLEOTIDE SEQUENCE [LARGE SCALE GENOMIC DNA]</scope>
    <source>
        <strain evidence="4">CGMCC 4.7289</strain>
    </source>
</reference>
<dbReference type="EMBL" id="JBHSAY010000003">
    <property type="protein sequence ID" value="MFC4129329.1"/>
    <property type="molecule type" value="Genomic_DNA"/>
</dbReference>
<dbReference type="Proteomes" id="UP001595816">
    <property type="component" value="Unassembled WGS sequence"/>
</dbReference>
<sequence>MASGSAAPAPAVPNSDVPDPMASDPGRPAPSAPPSGTPGFLVRGFVEPNSTAPDSDVADSTVLDPDVPDSTVLDPDVSNSRVRYSVEPSPTVPGCDVLDPGGLAPLAMGSGSLAPGEQVDVLVALARQAAHAQARLLQGMTIVAAQSTGVGFDSDEVAFALHLTRRGAQNQVALAQDLLARLPMAWSALDRGDICLARAKVFSDVLIAAPDEVARDVATRLLPIAVDLTAGQLRARLHKELLTADPDAARARYDRSVAERRVCLSPNDDTTACLSGIFLPPAKAAAAFERVDALARGRKRDGDTRTLDQLRADIFCDLLAGVDCGASPVARPGVVELLVPLETLTGQSEAPAHLAGYGPVIADIARQVAAQQARQEAARRHGEAAAAERGDKLGAKLGEWLATHWRYRVYDGDGQLLYAGTTRARPGSPHTGSSHVAAPRTKSPRTPLARVAGCQSEPVAPGVLRLQPLQPCPPTASDPTARFPDAATRRWVAARDNTCRAPGCTNPARTCDTDHTVDHAFGGPTTDENLGLLCRHHHRLKHEGGHRLRQIRPGHFAWESPSGRTYRTDPDPPS</sequence>
<dbReference type="InterPro" id="IPR003870">
    <property type="entry name" value="DUF222"/>
</dbReference>
<protein>
    <submittedName>
        <fullName evidence="3">DUF222 domain-containing protein</fullName>
    </submittedName>
</protein>
<feature type="region of interest" description="Disordered" evidence="1">
    <location>
        <begin position="553"/>
        <end position="574"/>
    </location>
</feature>
<name>A0ABV8LGY8_9ACTN</name>
<evidence type="ECO:0000256" key="1">
    <source>
        <dbReference type="SAM" id="MobiDB-lite"/>
    </source>
</evidence>
<evidence type="ECO:0000259" key="2">
    <source>
        <dbReference type="SMART" id="SM00507"/>
    </source>
</evidence>
<dbReference type="CDD" id="cd00085">
    <property type="entry name" value="HNHc"/>
    <property type="match status" value="1"/>
</dbReference>
<feature type="region of interest" description="Disordered" evidence="1">
    <location>
        <begin position="422"/>
        <end position="446"/>
    </location>
</feature>
<dbReference type="Pfam" id="PF02720">
    <property type="entry name" value="DUF222"/>
    <property type="match status" value="1"/>
</dbReference>
<comment type="caution">
    <text evidence="3">The sequence shown here is derived from an EMBL/GenBank/DDBJ whole genome shotgun (WGS) entry which is preliminary data.</text>
</comment>
<accession>A0ABV8LGY8</accession>
<dbReference type="RefSeq" id="WP_253759191.1">
    <property type="nucleotide sequence ID" value="NZ_JAMZDZ010000001.1"/>
</dbReference>
<feature type="compositionally biased region" description="Low complexity" evidence="1">
    <location>
        <begin position="1"/>
        <end position="26"/>
    </location>
</feature>
<feature type="region of interest" description="Disordered" evidence="1">
    <location>
        <begin position="1"/>
        <end position="76"/>
    </location>
</feature>
<organism evidence="3 4">
    <name type="scientific">Hamadaea flava</name>
    <dbReference type="NCBI Taxonomy" id="1742688"/>
    <lineage>
        <taxon>Bacteria</taxon>
        <taxon>Bacillati</taxon>
        <taxon>Actinomycetota</taxon>
        <taxon>Actinomycetes</taxon>
        <taxon>Micromonosporales</taxon>
        <taxon>Micromonosporaceae</taxon>
        <taxon>Hamadaea</taxon>
    </lineage>
</organism>
<evidence type="ECO:0000313" key="3">
    <source>
        <dbReference type="EMBL" id="MFC4129329.1"/>
    </source>
</evidence>
<evidence type="ECO:0000313" key="4">
    <source>
        <dbReference type="Proteomes" id="UP001595816"/>
    </source>
</evidence>
<dbReference type="SMART" id="SM00507">
    <property type="entry name" value="HNHc"/>
    <property type="match status" value="1"/>
</dbReference>